<comment type="cofactor">
    <cofactor evidence="7">
        <name>FMN</name>
        <dbReference type="ChEBI" id="CHEBI:58210"/>
    </cofactor>
</comment>
<evidence type="ECO:0000259" key="8">
    <source>
        <dbReference type="SMART" id="SM00903"/>
    </source>
</evidence>
<dbReference type="FunFam" id="3.40.109.10:FF:000003">
    <property type="entry name" value="Probable malonic semialdehyde reductase RutE"/>
    <property type="match status" value="1"/>
</dbReference>
<dbReference type="GO" id="GO:0035527">
    <property type="term" value="F:3-hydroxypropionate dehydrogenase (NADP+) activity"/>
    <property type="evidence" value="ECO:0007669"/>
    <property type="project" value="UniProtKB-UniRule"/>
</dbReference>
<comment type="function">
    <text evidence="7">May reduce toxic product malonic semialdehyde to 3-hydroxypropionic acid, which is excreted.</text>
</comment>
<proteinExistence type="evidence at transcript level"/>
<keyword evidence="2 7" id="KW-0288">FMN</keyword>
<reference evidence="9 10" key="1">
    <citation type="submission" date="2017-11" db="EMBL/GenBank/DDBJ databases">
        <title>Escherichia coli CV839-15 Genome sequencing and assembly.</title>
        <authorList>
            <person name="Li Z."/>
            <person name="Song N."/>
            <person name="Li W."/>
            <person name="Philip H.R."/>
            <person name="Bu Z."/>
            <person name="Siguo L."/>
        </authorList>
    </citation>
    <scope>NUCLEOTIDE SEQUENCE [LARGE SCALE GENOMIC DNA]</scope>
    <source>
        <strain evidence="9 10">CV839-15</strain>
    </source>
</reference>
<dbReference type="GO" id="GO:0052874">
    <property type="term" value="F:FMN reductase (NADH) activity"/>
    <property type="evidence" value="ECO:0007669"/>
    <property type="project" value="UniProtKB-EC"/>
</dbReference>
<dbReference type="InterPro" id="IPR012349">
    <property type="entry name" value="Split_barrel_FMN-bd"/>
</dbReference>
<dbReference type="Proteomes" id="UP000236551">
    <property type="component" value="Chromosome"/>
</dbReference>
<dbReference type="GO" id="GO:0010181">
    <property type="term" value="F:FMN binding"/>
    <property type="evidence" value="ECO:0007669"/>
    <property type="project" value="InterPro"/>
</dbReference>
<evidence type="ECO:0000256" key="6">
    <source>
        <dbReference type="HAMAP-Rule" id="MF_00833"/>
    </source>
</evidence>
<evidence type="ECO:0000313" key="10">
    <source>
        <dbReference type="Proteomes" id="UP000236551"/>
    </source>
</evidence>
<dbReference type="Pfam" id="PF00881">
    <property type="entry name" value="Nitroreductase"/>
    <property type="match status" value="1"/>
</dbReference>
<evidence type="ECO:0000256" key="2">
    <source>
        <dbReference type="ARBA" id="ARBA00022643"/>
    </source>
</evidence>
<dbReference type="InterPro" id="IPR000415">
    <property type="entry name" value="Nitroreductase-like"/>
</dbReference>
<dbReference type="GO" id="GO:0019740">
    <property type="term" value="P:nitrogen utilization"/>
    <property type="evidence" value="ECO:0007669"/>
    <property type="project" value="UniProtKB-UniRule"/>
</dbReference>
<dbReference type="HAMAP" id="MF_01204">
    <property type="entry name" value="Oxidoreductase_RutE_HadB"/>
    <property type="match status" value="1"/>
</dbReference>
<dbReference type="EC" id="1.5.1.42" evidence="6"/>
<dbReference type="SUPFAM" id="SSF55469">
    <property type="entry name" value="FMN-dependent nitroreductase-like"/>
    <property type="match status" value="1"/>
</dbReference>
<dbReference type="CDD" id="cd02148">
    <property type="entry name" value="RutE-like"/>
    <property type="match status" value="1"/>
</dbReference>
<organism evidence="9 10">
    <name type="scientific">Escherichia coli</name>
    <dbReference type="NCBI Taxonomy" id="562"/>
    <lineage>
        <taxon>Bacteria</taxon>
        <taxon>Pseudomonadati</taxon>
        <taxon>Pseudomonadota</taxon>
        <taxon>Gammaproteobacteria</taxon>
        <taxon>Enterobacterales</taxon>
        <taxon>Enterobacteriaceae</taxon>
        <taxon>Escherichia</taxon>
    </lineage>
</organism>
<evidence type="ECO:0000256" key="5">
    <source>
        <dbReference type="ARBA" id="ARBA00023027"/>
    </source>
</evidence>
<dbReference type="InterPro" id="IPR002563">
    <property type="entry name" value="Flavin_Rdtase-like_dom"/>
</dbReference>
<dbReference type="Pfam" id="PF01613">
    <property type="entry name" value="Flavin_Reduct"/>
    <property type="match status" value="1"/>
</dbReference>
<keyword evidence="1 7" id="KW-0285">Flavoprotein</keyword>
<comment type="function">
    <text evidence="6">Catalyzes the reduction of FMN to FMNH2 which is used to reduce pyrimidine by RutA via the Rut pathway.</text>
</comment>
<comment type="similarity">
    <text evidence="6">Belongs to the non-flavoprotein flavin reductase family. RutF subfamily.</text>
</comment>
<keyword evidence="5 7" id="KW-0520">NAD</keyword>
<evidence type="ECO:0000256" key="1">
    <source>
        <dbReference type="ARBA" id="ARBA00022630"/>
    </source>
</evidence>
<dbReference type="GO" id="GO:0006212">
    <property type="term" value="P:uracil catabolic process"/>
    <property type="evidence" value="ECO:0007669"/>
    <property type="project" value="UniProtKB-UniRule"/>
</dbReference>
<keyword evidence="3 7" id="KW-0521">NADP</keyword>
<protein>
    <recommendedName>
        <fullName evidence="6 7">Multifunctional fusion protein</fullName>
    </recommendedName>
    <domain>
        <recommendedName>
            <fullName evidence="6">FMN reductase (NADH) RutF</fullName>
            <ecNumber evidence="6">1.5.1.42</ecNumber>
        </recommendedName>
        <alternativeName>
            <fullName evidence="6">FMN reductase</fullName>
        </alternativeName>
        <alternativeName>
            <fullName evidence="6">NADH-flavin reductase RutF</fullName>
        </alternativeName>
        <alternativeName>
            <fullName evidence="6">NADH:flavin oxidoreductase</fullName>
        </alternativeName>
    </domain>
    <domain>
        <recommendedName>
            <fullName evidence="7">Probable malonic semialdehyde reductase RutE</fullName>
            <ecNumber evidence="7">1.1.1.298</ecNumber>
        </recommendedName>
    </domain>
</protein>
<dbReference type="EC" id="1.1.1.298" evidence="7"/>
<dbReference type="InterPro" id="IPR023936">
    <property type="entry name" value="RutE-like"/>
</dbReference>
<comment type="catalytic activity">
    <reaction evidence="7">
        <text>3-hydroxypropanoate + NADP(+) = 3-oxopropanoate + NADPH + H(+)</text>
        <dbReference type="Rhea" id="RHEA:26438"/>
        <dbReference type="ChEBI" id="CHEBI:15378"/>
        <dbReference type="ChEBI" id="CHEBI:16510"/>
        <dbReference type="ChEBI" id="CHEBI:33190"/>
        <dbReference type="ChEBI" id="CHEBI:57783"/>
        <dbReference type="ChEBI" id="CHEBI:58349"/>
        <dbReference type="EC" id="1.1.1.298"/>
    </reaction>
</comment>
<dbReference type="InterPro" id="IPR019917">
    <property type="entry name" value="RutF"/>
</dbReference>
<dbReference type="NCBIfam" id="NF003768">
    <property type="entry name" value="PRK05365.1"/>
    <property type="match status" value="1"/>
</dbReference>
<dbReference type="AlphaFoldDB" id="A0A2H4TN22"/>
<comment type="catalytic activity">
    <reaction evidence="6">
        <text>FMNH2 + NAD(+) = FMN + NADH + 2 H(+)</text>
        <dbReference type="Rhea" id="RHEA:21620"/>
        <dbReference type="ChEBI" id="CHEBI:15378"/>
        <dbReference type="ChEBI" id="CHEBI:57540"/>
        <dbReference type="ChEBI" id="CHEBI:57618"/>
        <dbReference type="ChEBI" id="CHEBI:57945"/>
        <dbReference type="ChEBI" id="CHEBI:58210"/>
        <dbReference type="EC" id="1.5.1.42"/>
    </reaction>
</comment>
<dbReference type="PANTHER" id="PTHR43543">
    <property type="entry name" value="MALONIC SEMIALDEHYDE REDUCTASE RUTE-RELATED"/>
    <property type="match status" value="1"/>
</dbReference>
<dbReference type="SMART" id="SM00903">
    <property type="entry name" value="Flavin_Reduct"/>
    <property type="match status" value="1"/>
</dbReference>
<comment type="similarity">
    <text evidence="7">Belongs to the nitroreductase family. HadB/RutE subfamily.</text>
</comment>
<evidence type="ECO:0000256" key="3">
    <source>
        <dbReference type="ARBA" id="ARBA00022857"/>
    </source>
</evidence>
<dbReference type="SUPFAM" id="SSF50475">
    <property type="entry name" value="FMN-binding split barrel"/>
    <property type="match status" value="1"/>
</dbReference>
<feature type="domain" description="Flavin reductase like" evidence="8">
    <location>
        <begin position="213"/>
        <end position="358"/>
    </location>
</feature>
<dbReference type="InterPro" id="IPR050461">
    <property type="entry name" value="Nitroreductase_HadB/RutE"/>
</dbReference>
<dbReference type="NCBIfam" id="TIGR03615">
    <property type="entry name" value="RutF"/>
    <property type="match status" value="1"/>
</dbReference>
<dbReference type="EMBL" id="CP024978">
    <property type="protein sequence ID" value="ATZ30960.1"/>
    <property type="molecule type" value="Genomic_DNA"/>
</dbReference>
<comment type="induction">
    <text evidence="7">Up-regulated by the nitrogen regulatory protein C (NtrC also called GlnG) and repressed by RutR.</text>
</comment>
<dbReference type="GO" id="GO:0042602">
    <property type="term" value="F:riboflavin reductase (NADPH) activity"/>
    <property type="evidence" value="ECO:0007669"/>
    <property type="project" value="UniProtKB-UniRule"/>
</dbReference>
<dbReference type="InterPro" id="IPR029479">
    <property type="entry name" value="Nitroreductase"/>
</dbReference>
<dbReference type="HAMAP" id="MF_00833">
    <property type="entry name" value="RutF"/>
    <property type="match status" value="1"/>
</dbReference>
<accession>A0A2H4TN22</accession>
<gene>
    <name evidence="7 9" type="primary">rutE</name>
    <name evidence="6" type="synonym">rutF</name>
    <name evidence="9" type="ORF">CV83915_00588</name>
</gene>
<dbReference type="FunFam" id="2.30.110.10:FF:000002">
    <property type="entry name" value="FMN reductase (NADH) RutF"/>
    <property type="match status" value="1"/>
</dbReference>
<evidence type="ECO:0000256" key="4">
    <source>
        <dbReference type="ARBA" id="ARBA00023002"/>
    </source>
</evidence>
<evidence type="ECO:0000313" key="9">
    <source>
        <dbReference type="EMBL" id="ATZ30960.1"/>
    </source>
</evidence>
<dbReference type="Gene3D" id="2.30.110.10">
    <property type="entry name" value="Electron Transport, Fmn-binding Protein, Chain A"/>
    <property type="match status" value="1"/>
</dbReference>
<evidence type="ECO:0000256" key="7">
    <source>
        <dbReference type="HAMAP-Rule" id="MF_01204"/>
    </source>
</evidence>
<name>A0A2H4TN22_ECOLX</name>
<dbReference type="PANTHER" id="PTHR43543:SF1">
    <property type="entry name" value="MALONIC SEMIALDEHYDE REDUCTASE RUTE-RELATED"/>
    <property type="match status" value="1"/>
</dbReference>
<sequence>MNEAVSPGALSTLFTDARTHNGWRETPVSDETLREIYALMKWGPTSANCSPARIVFIRTAEGKERLRPALSSGNLQKTLTAPVTAIVAWDSEFYERLPQLFPHGDARSWFTSSPQLAEETAFRNSSMQAAYLIVACRALGLDTGPMSGFDRQHVDDAFFAGSTLKSNLLINIGYGDSSKLFARLPRLSFEEAAGCCKEQTMNIVDQQTFRDAMSCMGAAVNIITTDGPAGRAGFTASAVCSVTDTPPTLLVCLNRGASVWPVFNENRTLCVNTLSAGQEPLSNLFGGKTPMEHRFAAARWQTGVTGCPQLEEALVSFDCRISQVVSVGTHDILFCAIEAIHRHATPYGLVWFDRSYHALMRPAC</sequence>
<keyword evidence="4 7" id="KW-0560">Oxidoreductase</keyword>
<dbReference type="Gene3D" id="3.40.109.10">
    <property type="entry name" value="NADH Oxidase"/>
    <property type="match status" value="1"/>
</dbReference>